<gene>
    <name evidence="1" type="ORF">AU467_14375</name>
</gene>
<protein>
    <submittedName>
        <fullName evidence="1">Uncharacterized protein</fullName>
    </submittedName>
</protein>
<name>A0A101KVY4_RHILI</name>
<dbReference type="AlphaFoldDB" id="A0A101KVY4"/>
<evidence type="ECO:0000313" key="1">
    <source>
        <dbReference type="EMBL" id="KUM27854.1"/>
    </source>
</evidence>
<dbReference type="Proteomes" id="UP000053176">
    <property type="component" value="Unassembled WGS sequence"/>
</dbReference>
<proteinExistence type="predicted"/>
<organism evidence="1 2">
    <name type="scientific">Rhizobium loti</name>
    <name type="common">Mesorhizobium loti</name>
    <dbReference type="NCBI Taxonomy" id="381"/>
    <lineage>
        <taxon>Bacteria</taxon>
        <taxon>Pseudomonadati</taxon>
        <taxon>Pseudomonadota</taxon>
        <taxon>Alphaproteobacteria</taxon>
        <taxon>Hyphomicrobiales</taxon>
        <taxon>Phyllobacteriaceae</taxon>
        <taxon>Mesorhizobium</taxon>
    </lineage>
</organism>
<accession>A0A101KVY4</accession>
<reference evidence="1 2" key="1">
    <citation type="submission" date="2015-12" db="EMBL/GenBank/DDBJ databases">
        <title>Draft genome sequence of Mesorhizobium sp. UFLA 01-765, a multitolerant efficient symbiont and plant-growth promoting strain isolated from Zn-mining soil using Leucaena leucocephala as a trap plant.</title>
        <authorList>
            <person name="Rangel W.M."/>
            <person name="Thijs S."/>
            <person name="Longatti S.M."/>
            <person name="Moreira F.M."/>
            <person name="Weyens N."/>
            <person name="Vangronsveld J."/>
            <person name="Van Hamme J.D."/>
            <person name="Bottos E.M."/>
            <person name="Rineau F."/>
        </authorList>
    </citation>
    <scope>NUCLEOTIDE SEQUENCE [LARGE SCALE GENOMIC DNA]</scope>
    <source>
        <strain evidence="1 2">UFLA 01-765</strain>
    </source>
</reference>
<comment type="caution">
    <text evidence="1">The sequence shown here is derived from an EMBL/GenBank/DDBJ whole genome shotgun (WGS) entry which is preliminary data.</text>
</comment>
<evidence type="ECO:0000313" key="2">
    <source>
        <dbReference type="Proteomes" id="UP000053176"/>
    </source>
</evidence>
<dbReference type="OrthoDB" id="8085876at2"/>
<sequence length="110" mass="10695">MALLVLALVGFAQAEVSASTAAASGGAGISATRQGETLALLRVTGKAQAVEARAGRPLPLKLVSGNPGALAPVADFLVVGRALPAQPSIAPAFAGAPLSHANQPRAPPAA</sequence>
<dbReference type="EMBL" id="LPWA01000057">
    <property type="protein sequence ID" value="KUM27854.1"/>
    <property type="molecule type" value="Genomic_DNA"/>
</dbReference>